<dbReference type="EMBL" id="JBHTMK010000007">
    <property type="protein sequence ID" value="MFD1365043.1"/>
    <property type="molecule type" value="Genomic_DNA"/>
</dbReference>
<dbReference type="Gene3D" id="1.10.10.10">
    <property type="entry name" value="Winged helix-like DNA-binding domain superfamily/Winged helix DNA-binding domain"/>
    <property type="match status" value="1"/>
</dbReference>
<reference evidence="5" key="1">
    <citation type="journal article" date="2019" name="Int. J. Syst. Evol. Microbiol.">
        <title>The Global Catalogue of Microorganisms (GCM) 10K type strain sequencing project: providing services to taxonomists for standard genome sequencing and annotation.</title>
        <authorList>
            <consortium name="The Broad Institute Genomics Platform"/>
            <consortium name="The Broad Institute Genome Sequencing Center for Infectious Disease"/>
            <person name="Wu L."/>
            <person name="Ma J."/>
        </authorList>
    </citation>
    <scope>NUCLEOTIDE SEQUENCE [LARGE SCALE GENOMIC DNA]</scope>
    <source>
        <strain evidence="5">CCM 7526</strain>
    </source>
</reference>
<dbReference type="Pfam" id="PF03861">
    <property type="entry name" value="ANTAR"/>
    <property type="match status" value="1"/>
</dbReference>
<dbReference type="Gene3D" id="3.30.450.40">
    <property type="match status" value="1"/>
</dbReference>
<accession>A0ABW4A3B7</accession>
<dbReference type="Pfam" id="PF13185">
    <property type="entry name" value="GAF_2"/>
    <property type="match status" value="1"/>
</dbReference>
<evidence type="ECO:0000259" key="3">
    <source>
        <dbReference type="PROSITE" id="PS50921"/>
    </source>
</evidence>
<keyword evidence="5" id="KW-1185">Reference proteome</keyword>
<gene>
    <name evidence="4" type="ORF">ACFQ5G_06765</name>
</gene>
<dbReference type="InterPro" id="IPR029016">
    <property type="entry name" value="GAF-like_dom_sf"/>
</dbReference>
<sequence length="236" mass="25258">MTSPARGDDHGALVRRLVEAQPADRGLLRRICLAAVEALSASGSGISVMTADGTRGVCATSDPVSERVEELQFTLGEGPCIDAFADRRPVLAADLSDGGGRRWPVYTPAAQDAGVRAVFAFPLQVGAARLGVMDVFRDRVGPMSGTELQLAFTFADLTVKVLLDLQQGEAAADDGATVLDVGRRAELFQAQGMVMMQLGVSISEALVRIRAYAFAENRRLEDVAHDIVQRRLRFDG</sequence>
<comment type="caution">
    <text evidence="4">The sequence shown here is derived from an EMBL/GenBank/DDBJ whole genome shotgun (WGS) entry which is preliminary data.</text>
</comment>
<dbReference type="PROSITE" id="PS50921">
    <property type="entry name" value="ANTAR"/>
    <property type="match status" value="1"/>
</dbReference>
<dbReference type="InterPro" id="IPR012074">
    <property type="entry name" value="GAF_ANTAR"/>
</dbReference>
<dbReference type="RefSeq" id="WP_317795224.1">
    <property type="nucleotide sequence ID" value="NZ_AP028461.1"/>
</dbReference>
<dbReference type="InterPro" id="IPR005561">
    <property type="entry name" value="ANTAR"/>
</dbReference>
<evidence type="ECO:0000256" key="1">
    <source>
        <dbReference type="ARBA" id="ARBA00023015"/>
    </source>
</evidence>
<name>A0ABW4A3B7_9ACTN</name>
<organism evidence="4 5">
    <name type="scientific">Actinoplanes sichuanensis</name>
    <dbReference type="NCBI Taxonomy" id="512349"/>
    <lineage>
        <taxon>Bacteria</taxon>
        <taxon>Bacillati</taxon>
        <taxon>Actinomycetota</taxon>
        <taxon>Actinomycetes</taxon>
        <taxon>Micromonosporales</taxon>
        <taxon>Micromonosporaceae</taxon>
        <taxon>Actinoplanes</taxon>
    </lineage>
</organism>
<dbReference type="InterPro" id="IPR003018">
    <property type="entry name" value="GAF"/>
</dbReference>
<dbReference type="Proteomes" id="UP001597183">
    <property type="component" value="Unassembled WGS sequence"/>
</dbReference>
<evidence type="ECO:0000256" key="2">
    <source>
        <dbReference type="ARBA" id="ARBA00023163"/>
    </source>
</evidence>
<dbReference type="InterPro" id="IPR036388">
    <property type="entry name" value="WH-like_DNA-bd_sf"/>
</dbReference>
<proteinExistence type="predicted"/>
<dbReference type="SUPFAM" id="SSF55781">
    <property type="entry name" value="GAF domain-like"/>
    <property type="match status" value="1"/>
</dbReference>
<evidence type="ECO:0000313" key="4">
    <source>
        <dbReference type="EMBL" id="MFD1365043.1"/>
    </source>
</evidence>
<feature type="domain" description="ANTAR" evidence="3">
    <location>
        <begin position="167"/>
        <end position="228"/>
    </location>
</feature>
<keyword evidence="2" id="KW-0804">Transcription</keyword>
<dbReference type="PIRSF" id="PIRSF036625">
    <property type="entry name" value="GAF_ANTAR"/>
    <property type="match status" value="1"/>
</dbReference>
<protein>
    <submittedName>
        <fullName evidence="4">GAF and ANTAR domain-containing protein</fullName>
    </submittedName>
</protein>
<keyword evidence="1" id="KW-0805">Transcription regulation</keyword>
<dbReference type="SMART" id="SM01012">
    <property type="entry name" value="ANTAR"/>
    <property type="match status" value="1"/>
</dbReference>
<evidence type="ECO:0000313" key="5">
    <source>
        <dbReference type="Proteomes" id="UP001597183"/>
    </source>
</evidence>